<evidence type="ECO:0000256" key="2">
    <source>
        <dbReference type="ARBA" id="ARBA00023125"/>
    </source>
</evidence>
<gene>
    <name evidence="6" type="primary">treR</name>
    <name evidence="6" type="ORF">SAMEA4412692_01882</name>
</gene>
<dbReference type="RefSeq" id="WP_018374048.1">
    <property type="nucleotide sequence ID" value="NZ_LT906439.1"/>
</dbReference>
<sequence>MKKYQEIFNDLRDRITKGHYAPDELLPTEQNLRKIYDVSRDTVRKALSLLTEAGLIQKIQGRGSVVIKQEQVDFPVSGLTSYQELVETQGLHSKTEVISFELLTIDSHLALLTGFKQHSKAWKVVRTRALDGKVAVLDTDYLSYDFAPQLSQEIAAKSIYAYLEDDLQLDISYAQKEITVEPSSQEERELMQNKDDFLVLIKSRVFLGNAQQFQYTESRHKLDKFKFVEFARRKHSL</sequence>
<dbReference type="STRING" id="1123308.GCA_000380085_01503"/>
<dbReference type="SUPFAM" id="SSF46785">
    <property type="entry name" value="Winged helix' DNA-binding domain"/>
    <property type="match status" value="1"/>
</dbReference>
<dbReference type="Pfam" id="PF00392">
    <property type="entry name" value="GntR"/>
    <property type="match status" value="1"/>
</dbReference>
<dbReference type="SMART" id="SM00345">
    <property type="entry name" value="HTH_GNTR"/>
    <property type="match status" value="1"/>
</dbReference>
<organism evidence="6 7">
    <name type="scientific">Streptococcus merionis</name>
    <dbReference type="NCBI Taxonomy" id="400065"/>
    <lineage>
        <taxon>Bacteria</taxon>
        <taxon>Bacillati</taxon>
        <taxon>Bacillota</taxon>
        <taxon>Bacilli</taxon>
        <taxon>Lactobacillales</taxon>
        <taxon>Streptococcaceae</taxon>
        <taxon>Streptococcus</taxon>
    </lineage>
</organism>
<dbReference type="Proteomes" id="UP000215185">
    <property type="component" value="Chromosome 1"/>
</dbReference>
<dbReference type="Gene3D" id="3.40.1410.10">
    <property type="entry name" value="Chorismate lyase-like"/>
    <property type="match status" value="1"/>
</dbReference>
<dbReference type="PRINTS" id="PR00035">
    <property type="entry name" value="HTHGNTR"/>
</dbReference>
<dbReference type="AlphaFoldDB" id="A0A239SY95"/>
<keyword evidence="7" id="KW-1185">Reference proteome</keyword>
<dbReference type="PANTHER" id="PTHR44846">
    <property type="entry name" value="MANNOSYL-D-GLYCERATE TRANSPORT/METABOLISM SYSTEM REPRESSOR MNGR-RELATED"/>
    <property type="match status" value="1"/>
</dbReference>
<dbReference type="SMART" id="SM00866">
    <property type="entry name" value="UTRA"/>
    <property type="match status" value="1"/>
</dbReference>
<dbReference type="OrthoDB" id="9816541at2"/>
<evidence type="ECO:0000259" key="5">
    <source>
        <dbReference type="PROSITE" id="PS50949"/>
    </source>
</evidence>
<dbReference type="InterPro" id="IPR000524">
    <property type="entry name" value="Tscrpt_reg_HTH_GntR"/>
</dbReference>
<dbReference type="InterPro" id="IPR050679">
    <property type="entry name" value="Bact_HTH_transcr_reg"/>
</dbReference>
<evidence type="ECO:0000313" key="6">
    <source>
        <dbReference type="EMBL" id="SNU90471.1"/>
    </source>
</evidence>
<dbReference type="PANTHER" id="PTHR44846:SF12">
    <property type="entry name" value="HTH-TYPE TRANSCRIPTIONAL REGULATOR TRER"/>
    <property type="match status" value="1"/>
</dbReference>
<name>A0A239SY95_9STRE</name>
<accession>A0A239SY95</accession>
<dbReference type="GO" id="GO:0003677">
    <property type="term" value="F:DNA binding"/>
    <property type="evidence" value="ECO:0007669"/>
    <property type="project" value="UniProtKB-UniRule"/>
</dbReference>
<protein>
    <recommendedName>
        <fullName evidence="4">Trehalose operon repressor</fullName>
    </recommendedName>
</protein>
<dbReference type="InterPro" id="IPR012770">
    <property type="entry name" value="TreR"/>
</dbReference>
<dbReference type="EMBL" id="LT906439">
    <property type="protein sequence ID" value="SNU90471.1"/>
    <property type="molecule type" value="Genomic_DNA"/>
</dbReference>
<dbReference type="InterPro" id="IPR036390">
    <property type="entry name" value="WH_DNA-bd_sf"/>
</dbReference>
<dbReference type="InterPro" id="IPR028978">
    <property type="entry name" value="Chorismate_lyase_/UTRA_dom_sf"/>
</dbReference>
<dbReference type="GO" id="GO:0003700">
    <property type="term" value="F:DNA-binding transcription factor activity"/>
    <property type="evidence" value="ECO:0007669"/>
    <property type="project" value="UniProtKB-UniRule"/>
</dbReference>
<reference evidence="6 7" key="1">
    <citation type="submission" date="2017-06" db="EMBL/GenBank/DDBJ databases">
        <authorList>
            <consortium name="Pathogen Informatics"/>
        </authorList>
    </citation>
    <scope>NUCLEOTIDE SEQUENCE [LARGE SCALE GENOMIC DNA]</scope>
    <source>
        <strain evidence="6 7">NCTC13788</strain>
    </source>
</reference>
<dbReference type="Pfam" id="PF07702">
    <property type="entry name" value="UTRA"/>
    <property type="match status" value="1"/>
</dbReference>
<evidence type="ECO:0000256" key="3">
    <source>
        <dbReference type="ARBA" id="ARBA00023163"/>
    </source>
</evidence>
<dbReference type="SUPFAM" id="SSF64288">
    <property type="entry name" value="Chorismate lyase-like"/>
    <property type="match status" value="1"/>
</dbReference>
<proteinExistence type="predicted"/>
<dbReference type="KEGG" id="smen:SAMEA4412692_1882"/>
<dbReference type="Gene3D" id="1.10.10.10">
    <property type="entry name" value="Winged helix-like DNA-binding domain superfamily/Winged helix DNA-binding domain"/>
    <property type="match status" value="1"/>
</dbReference>
<evidence type="ECO:0000256" key="4">
    <source>
        <dbReference type="NCBIfam" id="TIGR02404"/>
    </source>
</evidence>
<keyword evidence="1" id="KW-0805">Transcription regulation</keyword>
<dbReference type="InterPro" id="IPR036388">
    <property type="entry name" value="WH-like_DNA-bd_sf"/>
</dbReference>
<evidence type="ECO:0000256" key="1">
    <source>
        <dbReference type="ARBA" id="ARBA00023015"/>
    </source>
</evidence>
<keyword evidence="2" id="KW-0238">DNA-binding</keyword>
<dbReference type="PROSITE" id="PS50949">
    <property type="entry name" value="HTH_GNTR"/>
    <property type="match status" value="1"/>
</dbReference>
<feature type="domain" description="HTH gntR-type" evidence="5">
    <location>
        <begin position="1"/>
        <end position="69"/>
    </location>
</feature>
<dbReference type="CDD" id="cd07377">
    <property type="entry name" value="WHTH_GntR"/>
    <property type="match status" value="1"/>
</dbReference>
<dbReference type="NCBIfam" id="TIGR02404">
    <property type="entry name" value="trehalos_R_Bsub"/>
    <property type="match status" value="1"/>
</dbReference>
<keyword evidence="3" id="KW-0804">Transcription</keyword>
<evidence type="ECO:0000313" key="7">
    <source>
        <dbReference type="Proteomes" id="UP000215185"/>
    </source>
</evidence>
<dbReference type="InterPro" id="IPR011663">
    <property type="entry name" value="UTRA"/>
</dbReference>
<dbReference type="GO" id="GO:0045892">
    <property type="term" value="P:negative regulation of DNA-templated transcription"/>
    <property type="evidence" value="ECO:0007669"/>
    <property type="project" value="TreeGrafter"/>
</dbReference>
<dbReference type="eggNOG" id="COG2188">
    <property type="taxonomic scope" value="Bacteria"/>
</dbReference>